<evidence type="ECO:0000256" key="1">
    <source>
        <dbReference type="SAM" id="MobiDB-lite"/>
    </source>
</evidence>
<proteinExistence type="predicted"/>
<feature type="region of interest" description="Disordered" evidence="1">
    <location>
        <begin position="600"/>
        <end position="634"/>
    </location>
</feature>
<dbReference type="Gene3D" id="3.40.50.1820">
    <property type="entry name" value="alpha/beta hydrolase"/>
    <property type="match status" value="2"/>
</dbReference>
<feature type="compositionally biased region" description="Low complexity" evidence="1">
    <location>
        <begin position="607"/>
        <end position="621"/>
    </location>
</feature>
<dbReference type="PANTHER" id="PTHR43265">
    <property type="entry name" value="ESTERASE ESTD"/>
    <property type="match status" value="1"/>
</dbReference>
<gene>
    <name evidence="3" type="ORF">GCM10011400_14210</name>
</gene>
<accession>A0ABQ1LU70</accession>
<comment type="caution">
    <text evidence="3">The sequence shown here is derived from an EMBL/GenBank/DDBJ whole genome shotgun (WGS) entry which is preliminary data.</text>
</comment>
<dbReference type="InterPro" id="IPR022742">
    <property type="entry name" value="Hydrolase_4"/>
</dbReference>
<name>A0ABQ1LU70_9BURK</name>
<evidence type="ECO:0000259" key="2">
    <source>
        <dbReference type="Pfam" id="PF12146"/>
    </source>
</evidence>
<dbReference type="InterPro" id="IPR029058">
    <property type="entry name" value="AB_hydrolase_fold"/>
</dbReference>
<keyword evidence="4" id="KW-1185">Reference proteome</keyword>
<evidence type="ECO:0000313" key="4">
    <source>
        <dbReference type="Proteomes" id="UP000602004"/>
    </source>
</evidence>
<feature type="domain" description="Serine aminopeptidase S33" evidence="2">
    <location>
        <begin position="41"/>
        <end position="141"/>
    </location>
</feature>
<reference evidence="4" key="1">
    <citation type="journal article" date="2019" name="Int. J. Syst. Evol. Microbiol.">
        <title>The Global Catalogue of Microorganisms (GCM) 10K type strain sequencing project: providing services to taxonomists for standard genome sequencing and annotation.</title>
        <authorList>
            <consortium name="The Broad Institute Genomics Platform"/>
            <consortium name="The Broad Institute Genome Sequencing Center for Infectious Disease"/>
            <person name="Wu L."/>
            <person name="Ma J."/>
        </authorList>
    </citation>
    <scope>NUCLEOTIDE SEQUENCE [LARGE SCALE GENOMIC DNA]</scope>
    <source>
        <strain evidence="4">CGMCC 1.15103</strain>
    </source>
</reference>
<protein>
    <submittedName>
        <fullName evidence="3">Alpha/beta hydrolase</fullName>
    </submittedName>
</protein>
<evidence type="ECO:0000313" key="3">
    <source>
        <dbReference type="EMBL" id="GGC28652.1"/>
    </source>
</evidence>
<sequence>MKPVVFDDCFGWLHPAPGESGVVLCNPFGYDALCTHRGWRKLAERIAAAGMPVLRFDYPGAGDSAGVEEDPQRVSAWLDSIVAAIGRLREWTGVTRVSLVGLRFGATLAALAAERMGGIDNLVLLAPPIMGRNYLRELRAHRQSWLSTPAGMNGDAIADPDTYVEAFGFGLYGDDIARIGALDLRRDTARPARRVLLLDSSDRNRAQALAEHYVANGVTVERHSFDECDRFVIEALYSEEPVEAFSRATAWLAEELPVDHASARADIDTPEPGNPESPELALAPYHAVERPVVFGKCFGIYCEPIAPRTEVPRADTPAMLFFNTGASHHIGDGRIFVLFARRLAALGIASLRMDLSGLGDAVPAAAAVTLDTIYSDMSCNDACAGADWLVAHGHARVVTFGVCGGAFVGLHACARHPDIVGGFGVNLQKFIWDGAAREPGAHQFASSKVYWRSALTREKWLRALRGQSHPLRIAGVLGKRVARSCWLAATGWIEHLTGWPLTTNEVRDIVRTLHAKGVHLRLVYGEFDVGLDEARVQFGARLGALLRYSRVRAVTLPKLDHALFTRPAREAAMADAERWLFSEVIQAAVPAGAEIDTTGATTPVLFPSQSASSPAGGTTSSRPPAHSYLDGVRP</sequence>
<dbReference type="SUPFAM" id="SSF53474">
    <property type="entry name" value="alpha/beta-Hydrolases"/>
    <property type="match status" value="2"/>
</dbReference>
<dbReference type="RefSeq" id="WP_115782779.1">
    <property type="nucleotide sequence ID" value="NZ_BMHL01000002.1"/>
</dbReference>
<dbReference type="InterPro" id="IPR053145">
    <property type="entry name" value="AB_hydrolase_Est10"/>
</dbReference>
<dbReference type="Proteomes" id="UP000602004">
    <property type="component" value="Unassembled WGS sequence"/>
</dbReference>
<organism evidence="3 4">
    <name type="scientific">Paraburkholderia caffeinilytica</name>
    <dbReference type="NCBI Taxonomy" id="1761016"/>
    <lineage>
        <taxon>Bacteria</taxon>
        <taxon>Pseudomonadati</taxon>
        <taxon>Pseudomonadota</taxon>
        <taxon>Betaproteobacteria</taxon>
        <taxon>Burkholderiales</taxon>
        <taxon>Burkholderiaceae</taxon>
        <taxon>Paraburkholderia</taxon>
    </lineage>
</organism>
<keyword evidence="3" id="KW-0378">Hydrolase</keyword>
<dbReference type="Pfam" id="PF12146">
    <property type="entry name" value="Hydrolase_4"/>
    <property type="match status" value="1"/>
</dbReference>
<dbReference type="PANTHER" id="PTHR43265:SF1">
    <property type="entry name" value="ESTERASE ESTD"/>
    <property type="match status" value="1"/>
</dbReference>
<dbReference type="EMBL" id="BMHL01000002">
    <property type="protein sequence ID" value="GGC28652.1"/>
    <property type="molecule type" value="Genomic_DNA"/>
</dbReference>
<dbReference type="GO" id="GO:0016787">
    <property type="term" value="F:hydrolase activity"/>
    <property type="evidence" value="ECO:0007669"/>
    <property type="project" value="UniProtKB-KW"/>
</dbReference>